<keyword evidence="1" id="KW-0539">Nucleus</keyword>
<dbReference type="GO" id="GO:0008270">
    <property type="term" value="F:zinc ion binding"/>
    <property type="evidence" value="ECO:0007669"/>
    <property type="project" value="InterPro"/>
</dbReference>
<gene>
    <name evidence="4" type="ORF">Slin15195_G084500</name>
</gene>
<proteinExistence type="predicted"/>
<evidence type="ECO:0000256" key="1">
    <source>
        <dbReference type="ARBA" id="ARBA00023242"/>
    </source>
</evidence>
<evidence type="ECO:0000313" key="4">
    <source>
        <dbReference type="EMBL" id="USW55131.1"/>
    </source>
</evidence>
<feature type="domain" description="Xylanolytic transcriptional activator regulatory" evidence="3">
    <location>
        <begin position="195"/>
        <end position="399"/>
    </location>
</feature>
<feature type="region of interest" description="Disordered" evidence="2">
    <location>
        <begin position="1"/>
        <end position="40"/>
    </location>
</feature>
<dbReference type="PANTHER" id="PTHR47655:SF2">
    <property type="entry name" value="QUINIC ACID UTILIZATION ACTIVATOR"/>
    <property type="match status" value="1"/>
</dbReference>
<organism evidence="4 5">
    <name type="scientific">Septoria linicola</name>
    <dbReference type="NCBI Taxonomy" id="215465"/>
    <lineage>
        <taxon>Eukaryota</taxon>
        <taxon>Fungi</taxon>
        <taxon>Dikarya</taxon>
        <taxon>Ascomycota</taxon>
        <taxon>Pezizomycotina</taxon>
        <taxon>Dothideomycetes</taxon>
        <taxon>Dothideomycetidae</taxon>
        <taxon>Mycosphaerellales</taxon>
        <taxon>Mycosphaerellaceae</taxon>
        <taxon>Septoria</taxon>
    </lineage>
</organism>
<name>A0A9Q9B0L5_9PEZI</name>
<dbReference type="GO" id="GO:0003700">
    <property type="term" value="F:DNA-binding transcription factor activity"/>
    <property type="evidence" value="ECO:0007669"/>
    <property type="project" value="TreeGrafter"/>
</dbReference>
<dbReference type="InterPro" id="IPR052783">
    <property type="entry name" value="Metabolic/Drug-Res_Regulator"/>
</dbReference>
<dbReference type="PANTHER" id="PTHR47655">
    <property type="entry name" value="QUINIC ACID UTILIZATION ACTIVATOR"/>
    <property type="match status" value="1"/>
</dbReference>
<sequence length="606" mass="65436">MLEGGQQVSADGQDSTASGSKRAGSKGEAQRAKRPKKRGIQPNYIRTLELTLAWIFEQFPETEKSISHVFPGPQERAHQLIAWKDVPQAETLHTAWRNSIVCRQIDQLLSGASIEKPSLAIVDPSPQVQASREVYQSPPLSAPSDAGAFGTLSPRRGDAVPETFPIENRSLLVSSDETHASEELLKLPLNSWALLEHYFAFTHTWLPMIERHDVLKLMYTYPQNGMRRQDTAGSGHAELWSIMALASLQTGATADFSACRATARSLVPDEQGFQLGHIKALLILGLTDVMKRSWISAWLVVGSAVRLLTHFNLGKGTSTTLFEGRTKHTLLAAFVLERALASQSGAVTHIRPADIQNVGFLIEDGLEEWSPWQDPSTGANSATAKAPARSISTFNELVKVALQLPRDQGASPGMLGVSHPMSAISALLENAGNRSQRVHPSQLLASHKSNYNGGGSTPGSHVRQNSTQMQFSAPFGDNSHYFSMSIPNETAESLAGSTPANNMQRGAGPSNWTAENTLVDMQESAGIMGDPGTVNTAPGADIFEELAMLDRTDSSTNPSFMQNLGFGPDLDLAEFFGADYQPSDPLLTYMQPSMAGDFDATGNDAG</sequence>
<feature type="compositionally biased region" description="Polar residues" evidence="2">
    <location>
        <begin position="1"/>
        <end position="19"/>
    </location>
</feature>
<accession>A0A9Q9B0L5</accession>
<reference evidence="4" key="1">
    <citation type="submission" date="2022-06" db="EMBL/GenBank/DDBJ databases">
        <title>Complete genome sequences of two strains of the flax pathogen Septoria linicola.</title>
        <authorList>
            <person name="Lapalu N."/>
            <person name="Simon A."/>
            <person name="Demenou B."/>
            <person name="Paumier D."/>
            <person name="Guillot M.-P."/>
            <person name="Gout L."/>
            <person name="Valade R."/>
        </authorList>
    </citation>
    <scope>NUCLEOTIDE SEQUENCE</scope>
    <source>
        <strain evidence="4">SE15195</strain>
    </source>
</reference>
<dbReference type="Pfam" id="PF04082">
    <property type="entry name" value="Fungal_trans"/>
    <property type="match status" value="1"/>
</dbReference>
<evidence type="ECO:0000259" key="3">
    <source>
        <dbReference type="Pfam" id="PF04082"/>
    </source>
</evidence>
<evidence type="ECO:0000256" key="2">
    <source>
        <dbReference type="SAM" id="MobiDB-lite"/>
    </source>
</evidence>
<dbReference type="AlphaFoldDB" id="A0A9Q9B0L5"/>
<dbReference type="GO" id="GO:0006351">
    <property type="term" value="P:DNA-templated transcription"/>
    <property type="evidence" value="ECO:0007669"/>
    <property type="project" value="InterPro"/>
</dbReference>
<protein>
    <recommendedName>
        <fullName evidence="3">Xylanolytic transcriptional activator regulatory domain-containing protein</fullName>
    </recommendedName>
</protein>
<dbReference type="Proteomes" id="UP001056384">
    <property type="component" value="Chromosome 7"/>
</dbReference>
<dbReference type="GO" id="GO:0045944">
    <property type="term" value="P:positive regulation of transcription by RNA polymerase II"/>
    <property type="evidence" value="ECO:0007669"/>
    <property type="project" value="TreeGrafter"/>
</dbReference>
<evidence type="ECO:0000313" key="5">
    <source>
        <dbReference type="Proteomes" id="UP001056384"/>
    </source>
</evidence>
<dbReference type="CDD" id="cd12148">
    <property type="entry name" value="fungal_TF_MHR"/>
    <property type="match status" value="1"/>
</dbReference>
<dbReference type="GO" id="GO:0003677">
    <property type="term" value="F:DNA binding"/>
    <property type="evidence" value="ECO:0007669"/>
    <property type="project" value="InterPro"/>
</dbReference>
<dbReference type="InterPro" id="IPR007219">
    <property type="entry name" value="XnlR_reg_dom"/>
</dbReference>
<keyword evidence="5" id="KW-1185">Reference proteome</keyword>
<dbReference type="EMBL" id="CP099424">
    <property type="protein sequence ID" value="USW55131.1"/>
    <property type="molecule type" value="Genomic_DNA"/>
</dbReference>